<accession>A0A8X7CIM0</accession>
<evidence type="ECO:0000313" key="2">
    <source>
        <dbReference type="Proteomes" id="UP000886998"/>
    </source>
</evidence>
<dbReference type="EMBL" id="BMAV01018012">
    <property type="protein sequence ID" value="GFY70098.1"/>
    <property type="molecule type" value="Genomic_DNA"/>
</dbReference>
<sequence length="117" mass="12830">MGDNLEPVGKMQVSLVKRCLGGISNSVAQRSGDKNVLNFNIFPRERCKQEMAAPKQTEVNREAFLMPSNERIRAKTSGGICDPFGVRDHGSLTTGHERSEVDALFSDFAFASNADLL</sequence>
<protein>
    <submittedName>
        <fullName evidence="1">Uncharacterized protein</fullName>
    </submittedName>
</protein>
<proteinExistence type="predicted"/>
<gene>
    <name evidence="1" type="ORF">TNIN_353051</name>
</gene>
<dbReference type="AlphaFoldDB" id="A0A8X7CIM0"/>
<name>A0A8X7CIM0_9ARAC</name>
<dbReference type="Proteomes" id="UP000886998">
    <property type="component" value="Unassembled WGS sequence"/>
</dbReference>
<keyword evidence="2" id="KW-1185">Reference proteome</keyword>
<comment type="caution">
    <text evidence="1">The sequence shown here is derived from an EMBL/GenBank/DDBJ whole genome shotgun (WGS) entry which is preliminary data.</text>
</comment>
<reference evidence="1" key="1">
    <citation type="submission" date="2020-08" db="EMBL/GenBank/DDBJ databases">
        <title>Multicomponent nature underlies the extraordinary mechanical properties of spider dragline silk.</title>
        <authorList>
            <person name="Kono N."/>
            <person name="Nakamura H."/>
            <person name="Mori M."/>
            <person name="Yoshida Y."/>
            <person name="Ohtoshi R."/>
            <person name="Malay A.D."/>
            <person name="Moran D.A.P."/>
            <person name="Tomita M."/>
            <person name="Numata K."/>
            <person name="Arakawa K."/>
        </authorList>
    </citation>
    <scope>NUCLEOTIDE SEQUENCE</scope>
</reference>
<evidence type="ECO:0000313" key="1">
    <source>
        <dbReference type="EMBL" id="GFY70098.1"/>
    </source>
</evidence>
<organism evidence="1 2">
    <name type="scientific">Trichonephila inaurata madagascariensis</name>
    <dbReference type="NCBI Taxonomy" id="2747483"/>
    <lineage>
        <taxon>Eukaryota</taxon>
        <taxon>Metazoa</taxon>
        <taxon>Ecdysozoa</taxon>
        <taxon>Arthropoda</taxon>
        <taxon>Chelicerata</taxon>
        <taxon>Arachnida</taxon>
        <taxon>Araneae</taxon>
        <taxon>Araneomorphae</taxon>
        <taxon>Entelegynae</taxon>
        <taxon>Araneoidea</taxon>
        <taxon>Nephilidae</taxon>
        <taxon>Trichonephila</taxon>
        <taxon>Trichonephila inaurata</taxon>
    </lineage>
</organism>